<dbReference type="Pfam" id="PF00067">
    <property type="entry name" value="p450"/>
    <property type="match status" value="1"/>
</dbReference>
<feature type="transmembrane region" description="Helical" evidence="11">
    <location>
        <begin position="6"/>
        <end position="27"/>
    </location>
</feature>
<dbReference type="PROSITE" id="PS00086">
    <property type="entry name" value="CYTOCHROME_P450"/>
    <property type="match status" value="1"/>
</dbReference>
<keyword evidence="5" id="KW-0521">NADP</keyword>
<evidence type="ECO:0000256" key="4">
    <source>
        <dbReference type="ARBA" id="ARBA00022723"/>
    </source>
</evidence>
<dbReference type="Gene3D" id="1.10.630.10">
    <property type="entry name" value="Cytochrome P450"/>
    <property type="match status" value="1"/>
</dbReference>
<dbReference type="PANTHER" id="PTHR47944">
    <property type="entry name" value="CYTOCHROME P450 98A9"/>
    <property type="match status" value="1"/>
</dbReference>
<dbReference type="SMR" id="A0A7L8Y7Z2"/>
<evidence type="ECO:0000256" key="5">
    <source>
        <dbReference type="ARBA" id="ARBA00022857"/>
    </source>
</evidence>
<accession>A0A7L8Y7Z2</accession>
<evidence type="ECO:0000256" key="11">
    <source>
        <dbReference type="SAM" id="Phobius"/>
    </source>
</evidence>
<dbReference type="InterPro" id="IPR002401">
    <property type="entry name" value="Cyt_P450_E_grp-I"/>
</dbReference>
<dbReference type="PANTHER" id="PTHR47944:SF18">
    <property type="entry name" value="FLAVONOID 3'-MONOOXYGENASE"/>
    <property type="match status" value="1"/>
</dbReference>
<comment type="cofactor">
    <cofactor evidence="1 9">
        <name>heme</name>
        <dbReference type="ChEBI" id="CHEBI:30413"/>
    </cofactor>
</comment>
<keyword evidence="3 9" id="KW-0349">Heme</keyword>
<proteinExistence type="evidence at transcript level"/>
<name>A0A7L8Y7Z2_GINBI</name>
<dbReference type="AlphaFoldDB" id="A0A7L8Y7Z2"/>
<evidence type="ECO:0000256" key="7">
    <source>
        <dbReference type="ARBA" id="ARBA00023004"/>
    </source>
</evidence>
<dbReference type="GO" id="GO:0004497">
    <property type="term" value="F:monooxygenase activity"/>
    <property type="evidence" value="ECO:0007669"/>
    <property type="project" value="UniProtKB-KW"/>
</dbReference>
<dbReference type="PRINTS" id="PR00385">
    <property type="entry name" value="P450"/>
</dbReference>
<dbReference type="GO" id="GO:0005506">
    <property type="term" value="F:iron ion binding"/>
    <property type="evidence" value="ECO:0007669"/>
    <property type="project" value="InterPro"/>
</dbReference>
<dbReference type="PRINTS" id="PR00463">
    <property type="entry name" value="EP450I"/>
</dbReference>
<evidence type="ECO:0000256" key="2">
    <source>
        <dbReference type="ARBA" id="ARBA00010617"/>
    </source>
</evidence>
<evidence type="ECO:0000256" key="1">
    <source>
        <dbReference type="ARBA" id="ARBA00001971"/>
    </source>
</evidence>
<dbReference type="SUPFAM" id="SSF48264">
    <property type="entry name" value="Cytochrome P450"/>
    <property type="match status" value="1"/>
</dbReference>
<dbReference type="EMBL" id="MN862535">
    <property type="protein sequence ID" value="QOI16734.1"/>
    <property type="molecule type" value="mRNA"/>
</dbReference>
<dbReference type="GO" id="GO:0016705">
    <property type="term" value="F:oxidoreductase activity, acting on paired donors, with incorporation or reduction of molecular oxygen"/>
    <property type="evidence" value="ECO:0007669"/>
    <property type="project" value="InterPro"/>
</dbReference>
<keyword evidence="4 9" id="KW-0479">Metal-binding</keyword>
<organism evidence="12">
    <name type="scientific">Ginkgo biloba</name>
    <name type="common">Ginkgo</name>
    <name type="synonym">Maidenhair tree</name>
    <dbReference type="NCBI Taxonomy" id="3311"/>
    <lineage>
        <taxon>Eukaryota</taxon>
        <taxon>Viridiplantae</taxon>
        <taxon>Streptophyta</taxon>
        <taxon>Embryophyta</taxon>
        <taxon>Tracheophyta</taxon>
        <taxon>Spermatophyta</taxon>
        <taxon>Ginkgoidae</taxon>
        <taxon>Ginkgoales</taxon>
        <taxon>Ginkgoaceae</taxon>
        <taxon>Ginkgo</taxon>
    </lineage>
</organism>
<reference evidence="12" key="1">
    <citation type="submission" date="2019-12" db="EMBL/GenBank/DDBJ databases">
        <title>Molecular Cloning, Characterization and Functional Analysis of a Flavonoid 3', 5'-Hydroxylase from Ginkgo biloba.</title>
        <authorList>
            <person name="Wu Y."/>
            <person name="Xu L.-A."/>
        </authorList>
    </citation>
    <scope>NUCLEOTIDE SEQUENCE</scope>
</reference>
<feature type="binding site" description="axial binding residue" evidence="9">
    <location>
        <position position="448"/>
    </location>
    <ligand>
        <name>heme</name>
        <dbReference type="ChEBI" id="CHEBI:30413"/>
    </ligand>
    <ligandPart>
        <name>Fe</name>
        <dbReference type="ChEBI" id="CHEBI:18248"/>
    </ligandPart>
</feature>
<keyword evidence="6 10" id="KW-0560">Oxidoreductase</keyword>
<evidence type="ECO:0000256" key="9">
    <source>
        <dbReference type="PIRSR" id="PIRSR602401-1"/>
    </source>
</evidence>
<keyword evidence="11" id="KW-0472">Membrane</keyword>
<evidence type="ECO:0000256" key="10">
    <source>
        <dbReference type="RuleBase" id="RU000461"/>
    </source>
</evidence>
<evidence type="ECO:0000256" key="8">
    <source>
        <dbReference type="ARBA" id="ARBA00023033"/>
    </source>
</evidence>
<dbReference type="InterPro" id="IPR001128">
    <property type="entry name" value="Cyt_P450"/>
</dbReference>
<evidence type="ECO:0000313" key="12">
    <source>
        <dbReference type="EMBL" id="QOI16734.1"/>
    </source>
</evidence>
<dbReference type="FunFam" id="1.10.630.10:FF:000026">
    <property type="entry name" value="Cytochrome P450 82C4"/>
    <property type="match status" value="1"/>
</dbReference>
<keyword evidence="11" id="KW-0812">Transmembrane</keyword>
<dbReference type="InterPro" id="IPR017972">
    <property type="entry name" value="Cyt_P450_CS"/>
</dbReference>
<protein>
    <submittedName>
        <fullName evidence="12">Flavonoid 3', 5'-hydroxylase</fullName>
    </submittedName>
</protein>
<keyword evidence="7 9" id="KW-0408">Iron</keyword>
<keyword evidence="11" id="KW-1133">Transmembrane helix</keyword>
<sequence>MDPETLRELLVWGITWAVLYVGFRYVLNSRKKRKLPPGPSGWPLVGSLPLLGPMPHVTLYNLAKKHGPILYLKLGTSAMVVASSPETAKAFLKTLDLNFSNRPGNAGATYLAYDSQDMVWAPYGPRWKMLRKVCNLHLLGGKALDDWQPVREAEMGHMLRLILQHSSRRSNPVVNIPEMLNLSMANMLGQIILSKRVFATEGAEANEFKDMVVELMTSAGLFNIGDFIPSLAWMDLQGIQRNMKKLHKRFDALLTRMIQEHQSSSHLRRSQDFLDIIMSHRENADGDGGRLTDVHIKSLLLNLFTAGTDTSSSIIEWAVAELIHNPEIAKRAQREMDTVIGRERKLKESDIANLPYLVAICKETFRKHPSTPLSLPRVADQDCLVDGYFIPKDTKLMVNVWGIGRDPDLWEKPLEFNPDRFLTPKGSKIDPRGNDFELIPFGAGRRICAGTRMGIKLVEYILGSLIHSFNWDLPPNQKQLNMDEAFGLALQKAVPFVATPSPRLALHVY</sequence>
<comment type="similarity">
    <text evidence="2 10">Belongs to the cytochrome P450 family.</text>
</comment>
<dbReference type="InterPro" id="IPR036396">
    <property type="entry name" value="Cyt_P450_sf"/>
</dbReference>
<keyword evidence="8 10" id="KW-0503">Monooxygenase</keyword>
<evidence type="ECO:0000256" key="3">
    <source>
        <dbReference type="ARBA" id="ARBA00022617"/>
    </source>
</evidence>
<evidence type="ECO:0000256" key="6">
    <source>
        <dbReference type="ARBA" id="ARBA00023002"/>
    </source>
</evidence>
<dbReference type="GO" id="GO:0020037">
    <property type="term" value="F:heme binding"/>
    <property type="evidence" value="ECO:0007669"/>
    <property type="project" value="InterPro"/>
</dbReference>